<proteinExistence type="inferred from homology"/>
<comment type="similarity">
    <text evidence="2">Belongs to the DUOXA family.</text>
</comment>
<feature type="transmembrane region" description="Helical" evidence="7">
    <location>
        <begin position="197"/>
        <end position="222"/>
    </location>
</feature>
<evidence type="ECO:0000313" key="8">
    <source>
        <dbReference type="EMBL" id="KAG8440374.1"/>
    </source>
</evidence>
<keyword evidence="6" id="KW-0325">Glycoprotein</keyword>
<keyword evidence="3 7" id="KW-0812">Transmembrane</keyword>
<dbReference type="EMBL" id="JAACNH010000006">
    <property type="protein sequence ID" value="KAG8440374.1"/>
    <property type="molecule type" value="Genomic_DNA"/>
</dbReference>
<comment type="subcellular location">
    <subcellularLocation>
        <location evidence="1">Membrane</location>
        <topology evidence="1">Multi-pass membrane protein</topology>
    </subcellularLocation>
</comment>
<evidence type="ECO:0000256" key="7">
    <source>
        <dbReference type="SAM" id="Phobius"/>
    </source>
</evidence>
<dbReference type="PANTHER" id="PTHR31158:SF12">
    <property type="entry name" value="DUAL OXIDASE MATURATION FACTOR 1"/>
    <property type="match status" value="1"/>
</dbReference>
<dbReference type="Proteomes" id="UP000812440">
    <property type="component" value="Chromosome 3"/>
</dbReference>
<evidence type="ECO:0000256" key="4">
    <source>
        <dbReference type="ARBA" id="ARBA00022989"/>
    </source>
</evidence>
<dbReference type="OrthoDB" id="10042652at2759"/>
<evidence type="ECO:0000256" key="6">
    <source>
        <dbReference type="ARBA" id="ARBA00023180"/>
    </source>
</evidence>
<name>A0A8T2JA77_9PIPI</name>
<evidence type="ECO:0000313" key="9">
    <source>
        <dbReference type="Proteomes" id="UP000812440"/>
    </source>
</evidence>
<dbReference type="GO" id="GO:0015031">
    <property type="term" value="P:protein transport"/>
    <property type="evidence" value="ECO:0007669"/>
    <property type="project" value="InterPro"/>
</dbReference>
<dbReference type="PANTHER" id="PTHR31158">
    <property type="entry name" value="DUAL OXIDASE 2"/>
    <property type="match status" value="1"/>
</dbReference>
<gene>
    <name evidence="8" type="ORF">GDO86_006216</name>
</gene>
<evidence type="ECO:0000256" key="1">
    <source>
        <dbReference type="ARBA" id="ARBA00004141"/>
    </source>
</evidence>
<keyword evidence="9" id="KW-1185">Reference proteome</keyword>
<feature type="transmembrane region" description="Helical" evidence="7">
    <location>
        <begin position="49"/>
        <end position="66"/>
    </location>
</feature>
<evidence type="ECO:0000256" key="3">
    <source>
        <dbReference type="ARBA" id="ARBA00022692"/>
    </source>
</evidence>
<protein>
    <recommendedName>
        <fullName evidence="10">Dual oxidase maturation factor 1</fullName>
    </recommendedName>
</protein>
<dbReference type="AlphaFoldDB" id="A0A8T2JA77"/>
<accession>A0A8T2JA77</accession>
<evidence type="ECO:0000256" key="2">
    <source>
        <dbReference type="ARBA" id="ARBA00009816"/>
    </source>
</evidence>
<feature type="transmembrane region" description="Helical" evidence="7">
    <location>
        <begin position="21"/>
        <end position="43"/>
    </location>
</feature>
<evidence type="ECO:0008006" key="10">
    <source>
        <dbReference type="Google" id="ProtNLM"/>
    </source>
</evidence>
<evidence type="ECO:0000256" key="5">
    <source>
        <dbReference type="ARBA" id="ARBA00023136"/>
    </source>
</evidence>
<dbReference type="Pfam" id="PF10204">
    <property type="entry name" value="DuoxA"/>
    <property type="match status" value="1"/>
</dbReference>
<keyword evidence="4 7" id="KW-1133">Transmembrane helix</keyword>
<feature type="transmembrane region" description="Helical" evidence="7">
    <location>
        <begin position="78"/>
        <end position="97"/>
    </location>
</feature>
<organism evidence="8 9">
    <name type="scientific">Hymenochirus boettgeri</name>
    <name type="common">Congo dwarf clawed frog</name>
    <dbReference type="NCBI Taxonomy" id="247094"/>
    <lineage>
        <taxon>Eukaryota</taxon>
        <taxon>Metazoa</taxon>
        <taxon>Chordata</taxon>
        <taxon>Craniata</taxon>
        <taxon>Vertebrata</taxon>
        <taxon>Euteleostomi</taxon>
        <taxon>Amphibia</taxon>
        <taxon>Batrachia</taxon>
        <taxon>Anura</taxon>
        <taxon>Pipoidea</taxon>
        <taxon>Pipidae</taxon>
        <taxon>Pipinae</taxon>
        <taxon>Hymenochirus</taxon>
    </lineage>
</organism>
<feature type="transmembrane region" description="Helical" evidence="7">
    <location>
        <begin position="171"/>
        <end position="190"/>
    </location>
</feature>
<sequence>MQAKTFPFYPQSRVPFLFDTKITKIIIICIVTACTFMIILPGIRGKSNLSVAIYSAFLLLAVNFTSDWEVGTVTTTTVYKSFSIATLNVSIGLWIGFKGINITLAGNPVHQLNETINYNEEFAWEAAKQIVKVYKEGLERGLPNPILYVAEKFTIDSPCSLNRHYYVSTHYASAIMWAAFCSWILYNALFSMPVILYGIYMMLVTAICLLISVISFTSVRQAPKCKVKFGNSVLETYFGPSYWLSLVTGLFCLIISLVLLVLYKTKPKVLMFLFSYGEEDDISNKSQHEDVFIVDNSPSINLNEI</sequence>
<dbReference type="GO" id="GO:0005789">
    <property type="term" value="C:endoplasmic reticulum membrane"/>
    <property type="evidence" value="ECO:0007669"/>
    <property type="project" value="InterPro"/>
</dbReference>
<reference evidence="8" key="1">
    <citation type="thesis" date="2020" institute="ProQuest LLC" country="789 East Eisenhower Parkway, Ann Arbor, MI, USA">
        <title>Comparative Genomics and Chromosome Evolution.</title>
        <authorList>
            <person name="Mudd A.B."/>
        </authorList>
    </citation>
    <scope>NUCLEOTIDE SEQUENCE</scope>
    <source>
        <strain evidence="8">Female2</strain>
        <tissue evidence="8">Blood</tissue>
    </source>
</reference>
<dbReference type="InterPro" id="IPR018469">
    <property type="entry name" value="Dual_oxidase_maturation_fac"/>
</dbReference>
<comment type="caution">
    <text evidence="8">The sequence shown here is derived from an EMBL/GenBank/DDBJ whole genome shotgun (WGS) entry which is preliminary data.</text>
</comment>
<feature type="transmembrane region" description="Helical" evidence="7">
    <location>
        <begin position="242"/>
        <end position="263"/>
    </location>
</feature>
<keyword evidence="5 7" id="KW-0472">Membrane</keyword>